<dbReference type="Proteomes" id="UP000704712">
    <property type="component" value="Unassembled WGS sequence"/>
</dbReference>
<evidence type="ECO:0000313" key="2">
    <source>
        <dbReference type="EMBL" id="KAF4139847.1"/>
    </source>
</evidence>
<accession>A0A833SWU9</accession>
<sequence>MNLEDPVITNHLVHEHAVCFHRVRDALFAAFLALVYLTQSLEQRFSSSPPPLRTGGAATTCKTCGSSPSNSTSDCIIVVVSDTLSGDTIGMNTYCSL</sequence>
<gene>
    <name evidence="1" type="ORF">GN244_ATG14025</name>
    <name evidence="2" type="ORF">GN958_ATG10955</name>
</gene>
<reference evidence="1" key="1">
    <citation type="submission" date="2020-04" db="EMBL/GenBank/DDBJ databases">
        <title>Hybrid Assembly of Korean Phytophthora infestans isolates.</title>
        <authorList>
            <person name="Prokchorchik M."/>
            <person name="Lee Y."/>
            <person name="Seo J."/>
            <person name="Cho J.-H."/>
            <person name="Park Y.-E."/>
            <person name="Jang D.-C."/>
            <person name="Im J.-S."/>
            <person name="Choi J.-G."/>
            <person name="Park H.-J."/>
            <person name="Lee G.-B."/>
            <person name="Lee Y.-G."/>
            <person name="Hong S.-Y."/>
            <person name="Cho K."/>
            <person name="Sohn K.H."/>
        </authorList>
    </citation>
    <scope>NUCLEOTIDE SEQUENCE</scope>
    <source>
        <strain evidence="1">KR_1_A1</strain>
        <strain evidence="2">KR_2_A2</strain>
    </source>
</reference>
<comment type="caution">
    <text evidence="1">The sequence shown here is derived from an EMBL/GenBank/DDBJ whole genome shotgun (WGS) entry which is preliminary data.</text>
</comment>
<dbReference type="AlphaFoldDB" id="A0A833SWU9"/>
<dbReference type="EMBL" id="JAACNO010001540">
    <property type="protein sequence ID" value="KAF4139847.1"/>
    <property type="molecule type" value="Genomic_DNA"/>
</dbReference>
<name>A0A833SWU9_PHYIN</name>
<organism evidence="1 3">
    <name type="scientific">Phytophthora infestans</name>
    <name type="common">Potato late blight agent</name>
    <name type="synonym">Botrytis infestans</name>
    <dbReference type="NCBI Taxonomy" id="4787"/>
    <lineage>
        <taxon>Eukaryota</taxon>
        <taxon>Sar</taxon>
        <taxon>Stramenopiles</taxon>
        <taxon>Oomycota</taxon>
        <taxon>Peronosporomycetes</taxon>
        <taxon>Peronosporales</taxon>
        <taxon>Peronosporaceae</taxon>
        <taxon>Phytophthora</taxon>
    </lineage>
</organism>
<evidence type="ECO:0000313" key="3">
    <source>
        <dbReference type="Proteomes" id="UP000602510"/>
    </source>
</evidence>
<dbReference type="EMBL" id="WSZM01000389">
    <property type="protein sequence ID" value="KAF4034035.1"/>
    <property type="molecule type" value="Genomic_DNA"/>
</dbReference>
<keyword evidence="3" id="KW-1185">Reference proteome</keyword>
<evidence type="ECO:0000313" key="1">
    <source>
        <dbReference type="EMBL" id="KAF4034035.1"/>
    </source>
</evidence>
<protein>
    <submittedName>
        <fullName evidence="1">Uncharacterized protein</fullName>
    </submittedName>
</protein>
<dbReference type="Proteomes" id="UP000602510">
    <property type="component" value="Unassembled WGS sequence"/>
</dbReference>
<proteinExistence type="predicted"/>